<evidence type="ECO:0000259" key="13">
    <source>
        <dbReference type="Pfam" id="PF05662"/>
    </source>
</evidence>
<evidence type="ECO:0000313" key="17">
    <source>
        <dbReference type="Proteomes" id="UP000188728"/>
    </source>
</evidence>
<dbReference type="InterPro" id="IPR008640">
    <property type="entry name" value="Adhesin_Head_dom"/>
</dbReference>
<accession>A0A1V3IZA0</accession>
<dbReference type="Gene3D" id="3.90.1780.10">
    <property type="entry name" value="Trimeric adhesin"/>
    <property type="match status" value="1"/>
</dbReference>
<keyword evidence="9" id="KW-0472">Membrane</keyword>
<organism evidence="15 17">
    <name type="scientific">Rodentibacter trehalosifermentans</name>
    <dbReference type="NCBI Taxonomy" id="1908263"/>
    <lineage>
        <taxon>Bacteria</taxon>
        <taxon>Pseudomonadati</taxon>
        <taxon>Pseudomonadota</taxon>
        <taxon>Gammaproteobacteria</taxon>
        <taxon>Pasteurellales</taxon>
        <taxon>Pasteurellaceae</taxon>
        <taxon>Rodentibacter</taxon>
    </lineage>
</organism>
<evidence type="ECO:0000256" key="8">
    <source>
        <dbReference type="ARBA" id="ARBA00022927"/>
    </source>
</evidence>
<dbReference type="SUPFAM" id="SSF101967">
    <property type="entry name" value="Adhesin YadA, collagen-binding domain"/>
    <property type="match status" value="5"/>
</dbReference>
<feature type="domain" description="Trimeric autotransporter adhesin YadA-like stalk" evidence="13">
    <location>
        <begin position="688"/>
        <end position="720"/>
    </location>
</feature>
<evidence type="ECO:0008006" key="19">
    <source>
        <dbReference type="Google" id="ProtNLM"/>
    </source>
</evidence>
<evidence type="ECO:0000313" key="16">
    <source>
        <dbReference type="EMBL" id="OOF47393.1"/>
    </source>
</evidence>
<keyword evidence="6" id="KW-0812">Transmembrane</keyword>
<evidence type="ECO:0000256" key="9">
    <source>
        <dbReference type="ARBA" id="ARBA00023136"/>
    </source>
</evidence>
<evidence type="ECO:0000256" key="4">
    <source>
        <dbReference type="ARBA" id="ARBA00022448"/>
    </source>
</evidence>
<feature type="domain" description="Trimeric autotransporter adhesin YadA-like stalk" evidence="13">
    <location>
        <begin position="1322"/>
        <end position="1361"/>
    </location>
</feature>
<evidence type="ECO:0000256" key="3">
    <source>
        <dbReference type="ARBA" id="ARBA00005848"/>
    </source>
</evidence>
<comment type="caution">
    <text evidence="15">The sequence shown here is derived from an EMBL/GenBank/DDBJ whole genome shotgun (WGS) entry which is preliminary data.</text>
</comment>
<evidence type="ECO:0000259" key="14">
    <source>
        <dbReference type="Pfam" id="PF13018"/>
    </source>
</evidence>
<dbReference type="Pfam" id="PF03895">
    <property type="entry name" value="YadA_anchor"/>
    <property type="match status" value="1"/>
</dbReference>
<dbReference type="InterPro" id="IPR008635">
    <property type="entry name" value="Coiled_stalk_dom"/>
</dbReference>
<feature type="domain" description="Trimeric autotransporter adhesin YadA-like head" evidence="12">
    <location>
        <begin position="623"/>
        <end position="649"/>
    </location>
</feature>
<dbReference type="CDD" id="cd12820">
    <property type="entry name" value="LbR_YadA-like"/>
    <property type="match status" value="2"/>
</dbReference>
<gene>
    <name evidence="15" type="ORF">BKK51_09375</name>
    <name evidence="16" type="ORF">BKK52_09295</name>
</gene>
<sequence>MNKVFKVIWNNAMQNWVIVSEVSKSKGKTKSFSLVHSGILTGLFFACGQVLAITGTENQSSGNSVNYCYYNPQYPNGQIVCGSGSTQATGFGAIAIGNGSVANSIHGNGVVAIGINSKVDGASSVTLGAGNIANASYSNAIGYGNFVNSNYASVLGFQNRVVTRDVSGAFGQGNQIFNSDHSYAFGVDNIIGSTTNSVGNGLALGRGNNILGSNSISIGGATIGARESNAIGRNNIISSSSEFSTVIGSVIQIGASETTITKGNNGNHTVTYQNQTRAPNTVAIGNRINVNNGGNSIAIGANLNVSNGSNSISLGKLNTVEGSDSITTGVNNKVNGYNSIATGRANTLKGNEAFALGSENIINNDGVVYQFVNMGLGKWNTIFNSKKAYALGLNNVIGSSNHPVEGALALGNQNFVFGTGSTSISSGYNGRWNDVTRYHASIIGGANSYSIGTYNVLGSSSSDSVLLGNSIRVGASNALVHTSNDGNHTVTYDDLNYAANTVAVGRNITVNNGTQSIAVGDSVSVNGASSIAMGNRAKTSAINTIAVGQNANASGIYSTAIGTNSVASNNQALALGYGAQATNQFAVSLGVLTNASGNRAIALGADTNATGDFSTAIGRLAKASETNAIAIGRSSNASHENSVVLGSNSVSAAANPTASMAINGTTYKFAGTNPTSTVSVGRVGNERQIVNVAAGRVSETSTDAINGSQLYAFAQQINNNMAAPNTYFHVNDGTNGGTGNATTNLGGINDAAGAQTKNSITIGIGARTPTSPKGGESSIAIGTNAVSAHQSVVLGANATNEQENSVVIGTNAKSVTKMGYSQATAVGFSSTAANDSVAIGSGASATGHLTNSAYSGWGTAVGRLSNASGRGATAVGNGATASGIDSIAFGSFANVSGFHAYSFGYRSNSSGSYALAFGDYANATGSSSMALGAQADSRAPSAIALGNSARAMGGAYSAIALGNKATVYGLGALALGNSTLATEESSIAFGNEAEALVKDSVALGARSYTGYLADPLVGTSNATVNGITYGNFAGDSPIATVSVGNTNEKRTITNVAAGRILANSTDAINGSQLYMVASKLADEIANVTKKITWYANATANSDGTVKNNNTPAEIGDKDTVTLEAGKNITITQDGKKFTIEAKDSGSNNVNIVGGKGINVESNSGTYTITAKTDGTTIIIDSDGNIAANTGTINTAPQSGDGAGVVTVDDSDKGKLATVDNVANAINSAGWIVNTGKAEDQNSFDTTAQTHSETTISAGKRVNFKAGKNMEVKREGDNIIYATSDNVSFNKVTVGDTEVNNNGVTIKNGPSMTIEGINAGNKKITNVAPGEVSATSTEAVNGSQLYAVNQNVNNINNRVNKVDKDLRAGIAGAAAIAGLPQVRGNGKSMVAVAASNYRGENAVALGYTRASDNGKVLLKLSGSSNTRGDVVSAVGVGYEW</sequence>
<feature type="domain" description="Trimeric autotransporter adhesin YadA-like head" evidence="12">
    <location>
        <begin position="896"/>
        <end position="921"/>
    </location>
</feature>
<feature type="domain" description="ESPR" evidence="14">
    <location>
        <begin position="1"/>
        <end position="44"/>
    </location>
</feature>
<keyword evidence="4" id="KW-0813">Transport</keyword>
<feature type="domain" description="Trimeric autotransporter adhesin YadA-like head" evidence="12">
    <location>
        <begin position="595"/>
        <end position="619"/>
    </location>
</feature>
<dbReference type="Pfam" id="PF05662">
    <property type="entry name" value="YadA_stalk"/>
    <property type="match status" value="3"/>
</dbReference>
<dbReference type="Pfam" id="PF05658">
    <property type="entry name" value="YadA_head"/>
    <property type="match status" value="11"/>
</dbReference>
<name>A0A1V3IQS4_9PAST</name>
<evidence type="ECO:0000313" key="15">
    <source>
        <dbReference type="EMBL" id="OOF44304.1"/>
    </source>
</evidence>
<evidence type="ECO:0000256" key="10">
    <source>
        <dbReference type="ARBA" id="ARBA00023237"/>
    </source>
</evidence>
<keyword evidence="5" id="KW-1134">Transmembrane beta strand</keyword>
<evidence type="ECO:0000259" key="12">
    <source>
        <dbReference type="Pfam" id="PF05658"/>
    </source>
</evidence>
<keyword evidence="10" id="KW-0998">Cell outer membrane</keyword>
<dbReference type="Gene3D" id="3.30.1300.30">
    <property type="entry name" value="GSPII I/J protein-like"/>
    <property type="match status" value="1"/>
</dbReference>
<dbReference type="Gene3D" id="1.20.5.170">
    <property type="match status" value="1"/>
</dbReference>
<feature type="domain" description="Trimeric autotransporter adhesin YadA-like C-terminal membrane anchor" evidence="11">
    <location>
        <begin position="1379"/>
        <end position="1439"/>
    </location>
</feature>
<feature type="domain" description="Trimeric autotransporter adhesin YadA-like head" evidence="12">
    <location>
        <begin position="957"/>
        <end position="978"/>
    </location>
</feature>
<feature type="domain" description="Trimeric autotransporter adhesin YadA-like stalk" evidence="13">
    <location>
        <begin position="1052"/>
        <end position="1089"/>
    </location>
</feature>
<dbReference type="OrthoDB" id="1631723at2"/>
<protein>
    <recommendedName>
        <fullName evidence="19">Autotransporter adhesin</fullName>
    </recommendedName>
</protein>
<keyword evidence="18" id="KW-1185">Reference proteome</keyword>
<dbReference type="Proteomes" id="UP000189161">
    <property type="component" value="Unassembled WGS sequence"/>
</dbReference>
<dbReference type="Gene3D" id="2.150.10.10">
    <property type="entry name" value="Serralysin-like metalloprotease, C-terminal"/>
    <property type="match status" value="7"/>
</dbReference>
<evidence type="ECO:0000259" key="11">
    <source>
        <dbReference type="Pfam" id="PF03895"/>
    </source>
</evidence>
<comment type="similarity">
    <text evidence="3">Belongs to the autotransporter-2 (AT-2) (TC 1.B.40) family.</text>
</comment>
<dbReference type="EMBL" id="MLHL01000055">
    <property type="protein sequence ID" value="OOF47393.1"/>
    <property type="molecule type" value="Genomic_DNA"/>
</dbReference>
<dbReference type="EMBL" id="MLHK01000055">
    <property type="protein sequence ID" value="OOF44304.1"/>
    <property type="molecule type" value="Genomic_DNA"/>
</dbReference>
<evidence type="ECO:0000256" key="6">
    <source>
        <dbReference type="ARBA" id="ARBA00022692"/>
    </source>
</evidence>
<evidence type="ECO:0000256" key="7">
    <source>
        <dbReference type="ARBA" id="ARBA00022729"/>
    </source>
</evidence>
<dbReference type="InterPro" id="IPR045584">
    <property type="entry name" value="Pilin-like"/>
</dbReference>
<keyword evidence="8" id="KW-0653">Protein transport</keyword>
<dbReference type="InterPro" id="IPR024973">
    <property type="entry name" value="ESPR"/>
</dbReference>
<evidence type="ECO:0000256" key="2">
    <source>
        <dbReference type="ARBA" id="ARBA00004442"/>
    </source>
</evidence>
<dbReference type="Gene3D" id="2.20.70.140">
    <property type="match status" value="1"/>
</dbReference>
<dbReference type="RefSeq" id="WP_077474403.1">
    <property type="nucleotide sequence ID" value="NZ_MLHK01000055.1"/>
</dbReference>
<comment type="subcellular location">
    <subcellularLocation>
        <location evidence="2">Cell outer membrane</location>
    </subcellularLocation>
    <subcellularLocation>
        <location evidence="1">Cell surface</location>
    </subcellularLocation>
</comment>
<dbReference type="GO" id="GO:0009986">
    <property type="term" value="C:cell surface"/>
    <property type="evidence" value="ECO:0007669"/>
    <property type="project" value="UniProtKB-SubCell"/>
</dbReference>
<dbReference type="SUPFAM" id="SSF54523">
    <property type="entry name" value="Pili subunits"/>
    <property type="match status" value="1"/>
</dbReference>
<dbReference type="Proteomes" id="UP000188728">
    <property type="component" value="Unassembled WGS sequence"/>
</dbReference>
<dbReference type="GO" id="GO:0015031">
    <property type="term" value="P:protein transport"/>
    <property type="evidence" value="ECO:0007669"/>
    <property type="project" value="UniProtKB-KW"/>
</dbReference>
<keyword evidence="7" id="KW-0732">Signal</keyword>
<dbReference type="InterPro" id="IPR005594">
    <property type="entry name" value="YadA_C"/>
</dbReference>
<dbReference type="Pfam" id="PF13018">
    <property type="entry name" value="ESPR"/>
    <property type="match status" value="1"/>
</dbReference>
<dbReference type="InterPro" id="IPR011049">
    <property type="entry name" value="Serralysin-like_metalloprot_C"/>
</dbReference>
<dbReference type="GO" id="GO:0009279">
    <property type="term" value="C:cell outer membrane"/>
    <property type="evidence" value="ECO:0007669"/>
    <property type="project" value="UniProtKB-SubCell"/>
</dbReference>
<evidence type="ECO:0000313" key="18">
    <source>
        <dbReference type="Proteomes" id="UP000189161"/>
    </source>
</evidence>
<evidence type="ECO:0000256" key="5">
    <source>
        <dbReference type="ARBA" id="ARBA00022452"/>
    </source>
</evidence>
<feature type="domain" description="Trimeric autotransporter adhesin YadA-like head" evidence="12">
    <location>
        <begin position="526"/>
        <end position="551"/>
    </location>
</feature>
<accession>A0A1V3IQS4</accession>
<feature type="domain" description="Trimeric autotransporter adhesin YadA-like head" evidence="12">
    <location>
        <begin position="553"/>
        <end position="579"/>
    </location>
</feature>
<feature type="domain" description="Trimeric autotransporter adhesin YadA-like head" evidence="12">
    <location>
        <begin position="923"/>
        <end position="949"/>
    </location>
</feature>
<feature type="domain" description="Trimeric autotransporter adhesin YadA-like head" evidence="12">
    <location>
        <begin position="88"/>
        <end position="117"/>
    </location>
</feature>
<reference evidence="17 18" key="1">
    <citation type="submission" date="2016-10" db="EMBL/GenBank/DDBJ databases">
        <title>Rodentibacter gen. nov. and new species.</title>
        <authorList>
            <person name="Christensen H."/>
        </authorList>
    </citation>
    <scope>NUCLEOTIDE SEQUENCE [LARGE SCALE GENOMIC DNA]</scope>
    <source>
        <strain evidence="15 17">H1983213011</strain>
        <strain evidence="16 18">H1987082031</strain>
    </source>
</reference>
<evidence type="ECO:0000256" key="1">
    <source>
        <dbReference type="ARBA" id="ARBA00004241"/>
    </source>
</evidence>
<dbReference type="InterPro" id="IPR037174">
    <property type="entry name" value="Trimeric_adhesin"/>
</dbReference>
<feature type="domain" description="Trimeric autotransporter adhesin YadA-like head" evidence="12">
    <location>
        <begin position="867"/>
        <end position="893"/>
    </location>
</feature>
<feature type="domain" description="Trimeric autotransporter adhesin YadA-like head" evidence="12">
    <location>
        <begin position="787"/>
        <end position="812"/>
    </location>
</feature>
<feature type="domain" description="Trimeric autotransporter adhesin YadA-like head" evidence="12">
    <location>
        <begin position="981"/>
        <end position="1007"/>
    </location>
</feature>
<proteinExistence type="inferred from homology"/>